<proteinExistence type="predicted"/>
<protein>
    <submittedName>
        <fullName evidence="1">AAA family ATPase</fullName>
    </submittedName>
</protein>
<dbReference type="PANTHER" id="PTHR37816">
    <property type="entry name" value="YALI0E33011P"/>
    <property type="match status" value="1"/>
</dbReference>
<dbReference type="NCBIfam" id="NF004861">
    <property type="entry name" value="PRK06217.1"/>
    <property type="match status" value="1"/>
</dbReference>
<evidence type="ECO:0000313" key="2">
    <source>
        <dbReference type="Proteomes" id="UP001597557"/>
    </source>
</evidence>
<dbReference type="InterPro" id="IPR052922">
    <property type="entry name" value="Cytidylate_Kinase-2"/>
</dbReference>
<accession>A0ABW5Y9D2</accession>
<dbReference type="Proteomes" id="UP001597557">
    <property type="component" value="Unassembled WGS sequence"/>
</dbReference>
<keyword evidence="2" id="KW-1185">Reference proteome</keyword>
<organism evidence="1 2">
    <name type="scientific">Mucilaginibacter ximonensis</name>
    <dbReference type="NCBI Taxonomy" id="538021"/>
    <lineage>
        <taxon>Bacteria</taxon>
        <taxon>Pseudomonadati</taxon>
        <taxon>Bacteroidota</taxon>
        <taxon>Sphingobacteriia</taxon>
        <taxon>Sphingobacteriales</taxon>
        <taxon>Sphingobacteriaceae</taxon>
        <taxon>Mucilaginibacter</taxon>
    </lineage>
</organism>
<name>A0ABW5Y9D2_9SPHI</name>
<dbReference type="EMBL" id="JBHUPD010000001">
    <property type="protein sequence ID" value="MFD2871381.1"/>
    <property type="molecule type" value="Genomic_DNA"/>
</dbReference>
<dbReference type="RefSeq" id="WP_377182009.1">
    <property type="nucleotide sequence ID" value="NZ_JBHUPD010000001.1"/>
</dbReference>
<comment type="caution">
    <text evidence="1">The sequence shown here is derived from an EMBL/GenBank/DDBJ whole genome shotgun (WGS) entry which is preliminary data.</text>
</comment>
<dbReference type="Pfam" id="PF13238">
    <property type="entry name" value="AAA_18"/>
    <property type="match status" value="1"/>
</dbReference>
<dbReference type="PANTHER" id="PTHR37816:SF2">
    <property type="entry name" value="DNA TOPOLOGY MODULATION PROTEIN FLAR-RELATED PROTEIN"/>
    <property type="match status" value="1"/>
</dbReference>
<gene>
    <name evidence="1" type="ORF">ACFS5N_02800</name>
</gene>
<sequence length="184" mass="21460">MHIHILGASGSGVTTLGKALAKQIDYPYFDSDTYFWLPSDPPFISRRPPEERNPLLISHLAQHENWILGGSIFSWSEDVFLDYDLVVFLYLPPEIRLQRLRDREYERYGDIIYTDPERKLQYEIFMSWAVDYDEAKGLAKRTLPAHEAWLETLNVPILELRGDLTVQQRVDAIIKSMGELRNMC</sequence>
<dbReference type="SUPFAM" id="SSF52540">
    <property type="entry name" value="P-loop containing nucleoside triphosphate hydrolases"/>
    <property type="match status" value="1"/>
</dbReference>
<dbReference type="Gene3D" id="3.40.50.300">
    <property type="entry name" value="P-loop containing nucleotide triphosphate hydrolases"/>
    <property type="match status" value="1"/>
</dbReference>
<evidence type="ECO:0000313" key="1">
    <source>
        <dbReference type="EMBL" id="MFD2871381.1"/>
    </source>
</evidence>
<reference evidence="2" key="1">
    <citation type="journal article" date="2019" name="Int. J. Syst. Evol. Microbiol.">
        <title>The Global Catalogue of Microorganisms (GCM) 10K type strain sequencing project: providing services to taxonomists for standard genome sequencing and annotation.</title>
        <authorList>
            <consortium name="The Broad Institute Genomics Platform"/>
            <consortium name="The Broad Institute Genome Sequencing Center for Infectious Disease"/>
            <person name="Wu L."/>
            <person name="Ma J."/>
        </authorList>
    </citation>
    <scope>NUCLEOTIDE SEQUENCE [LARGE SCALE GENOMIC DNA]</scope>
    <source>
        <strain evidence="2">KCTC 22437</strain>
    </source>
</reference>
<dbReference type="InterPro" id="IPR027417">
    <property type="entry name" value="P-loop_NTPase"/>
</dbReference>